<dbReference type="Pfam" id="PF06808">
    <property type="entry name" value="DctM"/>
    <property type="match status" value="1"/>
</dbReference>
<keyword evidence="3 7" id="KW-0997">Cell inner membrane</keyword>
<keyword evidence="4 7" id="KW-0812">Transmembrane</keyword>
<feature type="transmembrane region" description="Helical" evidence="7">
    <location>
        <begin position="61"/>
        <end position="79"/>
    </location>
</feature>
<evidence type="ECO:0000256" key="2">
    <source>
        <dbReference type="ARBA" id="ARBA00022475"/>
    </source>
</evidence>
<evidence type="ECO:0000256" key="6">
    <source>
        <dbReference type="ARBA" id="ARBA00023136"/>
    </source>
</evidence>
<dbReference type="PANTHER" id="PTHR33362">
    <property type="entry name" value="SIALIC ACID TRAP TRANSPORTER PERMEASE PROTEIN SIAT-RELATED"/>
    <property type="match status" value="1"/>
</dbReference>
<dbReference type="InterPro" id="IPR010656">
    <property type="entry name" value="DctM"/>
</dbReference>
<dbReference type="AlphaFoldDB" id="A0A972FGS7"/>
<dbReference type="Proteomes" id="UP000599523">
    <property type="component" value="Unassembled WGS sequence"/>
</dbReference>
<accession>A0A972FGS7</accession>
<evidence type="ECO:0000256" key="1">
    <source>
        <dbReference type="ARBA" id="ARBA00004429"/>
    </source>
</evidence>
<gene>
    <name evidence="9" type="ORF">GPA21_15895</name>
</gene>
<sequence length="432" mass="45418">MERELIALLGFIALALLLVIRVPIGIAMAVVGVGGFAAISGVGPALRLLSLAPIRTATDYNLAMIPLFVLMGVFANATGMSRELFRAANAWMGHLKGGLAMATISSCGGFAAISGSSVATAATMTKVALPEMRRYRYPDSMATGVIAAGGTVGILIPPSIVLAVYGIITEQDIGKLFIAGLIPGVMAVLLYLLTVRLIAALRPDALPAGERASWAERFAALRGVWSMLLLFAMIVGGLYSGLVTPTEAAALGAVGAFAIGVARGRLGPRLILDCLVEALRTSVTIFVVFIGAALFGYFLTITQVPQHVSSFLGDLPVEPIVVMLLILLLYLVLGCFLEPVSMLLLTVPILFPVVTGLGFDPIWFGIIVVVTVELGLITPPIGMNVFVMKSVARDVPLGTIFRGVMPFVLTDLLRLGLLVAFPAIALYLPGRM</sequence>
<evidence type="ECO:0000259" key="8">
    <source>
        <dbReference type="Pfam" id="PF06808"/>
    </source>
</evidence>
<keyword evidence="10" id="KW-1185">Reference proteome</keyword>
<evidence type="ECO:0000313" key="10">
    <source>
        <dbReference type="Proteomes" id="UP000599523"/>
    </source>
</evidence>
<feature type="transmembrane region" description="Helical" evidence="7">
    <location>
        <begin position="99"/>
        <end position="124"/>
    </location>
</feature>
<evidence type="ECO:0000256" key="5">
    <source>
        <dbReference type="ARBA" id="ARBA00022989"/>
    </source>
</evidence>
<feature type="transmembrane region" description="Helical" evidence="7">
    <location>
        <begin position="145"/>
        <end position="168"/>
    </location>
</feature>
<feature type="transmembrane region" description="Helical" evidence="7">
    <location>
        <begin position="248"/>
        <end position="266"/>
    </location>
</feature>
<dbReference type="RefSeq" id="WP_168989111.1">
    <property type="nucleotide sequence ID" value="NZ_CAWPHM010000024.1"/>
</dbReference>
<dbReference type="EMBL" id="WTVM01000121">
    <property type="protein sequence ID" value="NMG04440.1"/>
    <property type="molecule type" value="Genomic_DNA"/>
</dbReference>
<protein>
    <recommendedName>
        <fullName evidence="7">TRAP transporter large permease protein</fullName>
    </recommendedName>
</protein>
<dbReference type="PANTHER" id="PTHR33362:SF5">
    <property type="entry name" value="C4-DICARBOXYLATE TRAP TRANSPORTER LARGE PERMEASE PROTEIN DCTM"/>
    <property type="match status" value="1"/>
</dbReference>
<keyword evidence="2" id="KW-1003">Cell membrane</keyword>
<evidence type="ECO:0000313" key="9">
    <source>
        <dbReference type="EMBL" id="NMG04440.1"/>
    </source>
</evidence>
<feature type="transmembrane region" description="Helical" evidence="7">
    <location>
        <begin position="407"/>
        <end position="428"/>
    </location>
</feature>
<keyword evidence="5 7" id="KW-1133">Transmembrane helix</keyword>
<evidence type="ECO:0000256" key="4">
    <source>
        <dbReference type="ARBA" id="ARBA00022692"/>
    </source>
</evidence>
<comment type="subunit">
    <text evidence="7">The complex comprises the extracytoplasmic solute receptor protein and the two transmembrane proteins.</text>
</comment>
<feature type="transmembrane region" description="Helical" evidence="7">
    <location>
        <begin position="278"/>
        <end position="300"/>
    </location>
</feature>
<evidence type="ECO:0000256" key="3">
    <source>
        <dbReference type="ARBA" id="ARBA00022519"/>
    </source>
</evidence>
<keyword evidence="7" id="KW-0813">Transport</keyword>
<feature type="transmembrane region" description="Helical" evidence="7">
    <location>
        <begin position="363"/>
        <end position="387"/>
    </location>
</feature>
<evidence type="ECO:0000256" key="7">
    <source>
        <dbReference type="RuleBase" id="RU369079"/>
    </source>
</evidence>
<feature type="domain" description="TRAP C4-dicarboxylate transport system permease DctM subunit" evidence="8">
    <location>
        <begin position="11"/>
        <end position="424"/>
    </location>
</feature>
<organism evidence="9 10">
    <name type="scientific">Azoarcus taiwanensis</name>
    <dbReference type="NCBI Taxonomy" id="666964"/>
    <lineage>
        <taxon>Bacteria</taxon>
        <taxon>Pseudomonadati</taxon>
        <taxon>Pseudomonadota</taxon>
        <taxon>Betaproteobacteria</taxon>
        <taxon>Rhodocyclales</taxon>
        <taxon>Zoogloeaceae</taxon>
        <taxon>Azoarcus</taxon>
    </lineage>
</organism>
<feature type="transmembrane region" description="Helical" evidence="7">
    <location>
        <begin position="174"/>
        <end position="198"/>
    </location>
</feature>
<comment type="function">
    <text evidence="7">Part of the tripartite ATP-independent periplasmic (TRAP) transport system.</text>
</comment>
<keyword evidence="6 7" id="KW-0472">Membrane</keyword>
<comment type="subcellular location">
    <subcellularLocation>
        <location evidence="1 7">Cell inner membrane</location>
        <topology evidence="1 7">Multi-pass membrane protein</topology>
    </subcellularLocation>
</comment>
<dbReference type="InterPro" id="IPR004681">
    <property type="entry name" value="TRAP_DctM"/>
</dbReference>
<feature type="transmembrane region" description="Helical" evidence="7">
    <location>
        <begin position="320"/>
        <end position="351"/>
    </location>
</feature>
<feature type="transmembrane region" description="Helical" evidence="7">
    <location>
        <begin position="31"/>
        <end position="49"/>
    </location>
</feature>
<dbReference type="GO" id="GO:0005886">
    <property type="term" value="C:plasma membrane"/>
    <property type="evidence" value="ECO:0007669"/>
    <property type="project" value="UniProtKB-SubCell"/>
</dbReference>
<feature type="transmembrane region" description="Helical" evidence="7">
    <location>
        <begin position="219"/>
        <end position="242"/>
    </location>
</feature>
<comment type="similarity">
    <text evidence="7">Belongs to the TRAP transporter large permease family.</text>
</comment>
<dbReference type="GO" id="GO:0022857">
    <property type="term" value="F:transmembrane transporter activity"/>
    <property type="evidence" value="ECO:0007669"/>
    <property type="project" value="UniProtKB-UniRule"/>
</dbReference>
<proteinExistence type="inferred from homology"/>
<dbReference type="PIRSF" id="PIRSF006066">
    <property type="entry name" value="HI0050"/>
    <property type="match status" value="1"/>
</dbReference>
<dbReference type="NCBIfam" id="TIGR00786">
    <property type="entry name" value="dctM"/>
    <property type="match status" value="1"/>
</dbReference>
<name>A0A972FGS7_9RHOO</name>
<comment type="caution">
    <text evidence="9">The sequence shown here is derived from an EMBL/GenBank/DDBJ whole genome shotgun (WGS) entry which is preliminary data.</text>
</comment>
<reference evidence="9" key="1">
    <citation type="submission" date="2019-12" db="EMBL/GenBank/DDBJ databases">
        <title>Comparative genomics gives insights into the taxonomy of the Azoarcus-Aromatoleum group and reveals separate origins of nif in the plant-associated Azoarcus and non-plant-associated Aromatoleum sub-groups.</title>
        <authorList>
            <person name="Lafos M."/>
            <person name="Maluk M."/>
            <person name="Batista M."/>
            <person name="Junghare M."/>
            <person name="Carmona M."/>
            <person name="Faoro H."/>
            <person name="Cruz L.M."/>
            <person name="Battistoni F."/>
            <person name="De Souza E."/>
            <person name="Pedrosa F."/>
            <person name="Chen W.-M."/>
            <person name="Poole P.S."/>
            <person name="Dixon R.A."/>
            <person name="James E.K."/>
        </authorList>
    </citation>
    <scope>NUCLEOTIDE SEQUENCE</scope>
    <source>
        <strain evidence="9">NSC3</strain>
    </source>
</reference>